<proteinExistence type="predicted"/>
<protein>
    <submittedName>
        <fullName evidence="3">Uncharacterized protein</fullName>
    </submittedName>
</protein>
<name>A0A5C1AL62_9BACT</name>
<keyword evidence="1" id="KW-1133">Transmembrane helix</keyword>
<evidence type="ECO:0000313" key="4">
    <source>
        <dbReference type="Proteomes" id="UP000324974"/>
    </source>
</evidence>
<dbReference type="RefSeq" id="WP_149112476.1">
    <property type="nucleotide sequence ID" value="NZ_CP042425.1"/>
</dbReference>
<dbReference type="Proteomes" id="UP000324974">
    <property type="component" value="Chromosome"/>
</dbReference>
<feature type="transmembrane region" description="Helical" evidence="1">
    <location>
        <begin position="44"/>
        <end position="61"/>
    </location>
</feature>
<evidence type="ECO:0000256" key="2">
    <source>
        <dbReference type="SAM" id="SignalP"/>
    </source>
</evidence>
<keyword evidence="2" id="KW-0732">Signal</keyword>
<evidence type="ECO:0000313" key="3">
    <source>
        <dbReference type="EMBL" id="QEL17924.1"/>
    </source>
</evidence>
<keyword evidence="4" id="KW-1185">Reference proteome</keyword>
<evidence type="ECO:0000256" key="1">
    <source>
        <dbReference type="SAM" id="Phobius"/>
    </source>
</evidence>
<feature type="signal peptide" evidence="2">
    <location>
        <begin position="1"/>
        <end position="22"/>
    </location>
</feature>
<sequence length="70" mass="7224">MSLRHVMSAVLLFAASAGWAFAPLPTGSSDRPAVLRQLTDRLGVLPPVCVLLGVAALLAGMHSRPDGEAS</sequence>
<organism evidence="3 4">
    <name type="scientific">Limnoglobus roseus</name>
    <dbReference type="NCBI Taxonomy" id="2598579"/>
    <lineage>
        <taxon>Bacteria</taxon>
        <taxon>Pseudomonadati</taxon>
        <taxon>Planctomycetota</taxon>
        <taxon>Planctomycetia</taxon>
        <taxon>Gemmatales</taxon>
        <taxon>Gemmataceae</taxon>
        <taxon>Limnoglobus</taxon>
    </lineage>
</organism>
<keyword evidence="1" id="KW-0472">Membrane</keyword>
<keyword evidence="1" id="KW-0812">Transmembrane</keyword>
<reference evidence="4" key="1">
    <citation type="submission" date="2019-08" db="EMBL/GenBank/DDBJ databases">
        <title>Limnoglobus roseus gen. nov., sp. nov., a novel freshwater planctomycete with a giant genome from the family Gemmataceae.</title>
        <authorList>
            <person name="Kulichevskaya I.S."/>
            <person name="Naumoff D.G."/>
            <person name="Miroshnikov K."/>
            <person name="Ivanova A."/>
            <person name="Philippov D.A."/>
            <person name="Hakobyan A."/>
            <person name="Rijpstra I.C."/>
            <person name="Sinninghe Damste J.S."/>
            <person name="Liesack W."/>
            <person name="Dedysh S.N."/>
        </authorList>
    </citation>
    <scope>NUCLEOTIDE SEQUENCE [LARGE SCALE GENOMIC DNA]</scope>
    <source>
        <strain evidence="4">PX52</strain>
    </source>
</reference>
<dbReference type="EMBL" id="CP042425">
    <property type="protein sequence ID" value="QEL17924.1"/>
    <property type="molecule type" value="Genomic_DNA"/>
</dbReference>
<feature type="chain" id="PRO_5022745316" evidence="2">
    <location>
        <begin position="23"/>
        <end position="70"/>
    </location>
</feature>
<dbReference type="KEGG" id="lrs:PX52LOC_04936"/>
<dbReference type="AlphaFoldDB" id="A0A5C1AL62"/>
<accession>A0A5C1AL62</accession>
<gene>
    <name evidence="3" type="ORF">PX52LOC_04936</name>
</gene>